<name>A0AA88XJW0_PINIB</name>
<feature type="domain" description="C2H2-type" evidence="8">
    <location>
        <begin position="557"/>
        <end position="584"/>
    </location>
</feature>
<comment type="caution">
    <text evidence="9">The sequence shown here is derived from an EMBL/GenBank/DDBJ whole genome shotgun (WGS) entry which is preliminary data.</text>
</comment>
<evidence type="ECO:0000256" key="4">
    <source>
        <dbReference type="ARBA" id="ARBA00022771"/>
    </source>
</evidence>
<organism evidence="9 10">
    <name type="scientific">Pinctada imbricata</name>
    <name type="common">Atlantic pearl-oyster</name>
    <name type="synonym">Pinctada martensii</name>
    <dbReference type="NCBI Taxonomy" id="66713"/>
    <lineage>
        <taxon>Eukaryota</taxon>
        <taxon>Metazoa</taxon>
        <taxon>Spiralia</taxon>
        <taxon>Lophotrochozoa</taxon>
        <taxon>Mollusca</taxon>
        <taxon>Bivalvia</taxon>
        <taxon>Autobranchia</taxon>
        <taxon>Pteriomorphia</taxon>
        <taxon>Pterioida</taxon>
        <taxon>Pterioidea</taxon>
        <taxon>Pteriidae</taxon>
        <taxon>Pinctada</taxon>
    </lineage>
</organism>
<evidence type="ECO:0000313" key="10">
    <source>
        <dbReference type="Proteomes" id="UP001186944"/>
    </source>
</evidence>
<keyword evidence="2" id="KW-0479">Metal-binding</keyword>
<comment type="subcellular location">
    <subcellularLocation>
        <location evidence="1">Nucleus</location>
    </subcellularLocation>
</comment>
<dbReference type="PANTHER" id="PTHR24393">
    <property type="entry name" value="ZINC FINGER PROTEIN"/>
    <property type="match status" value="1"/>
</dbReference>
<accession>A0AA88XJW0</accession>
<dbReference type="Pfam" id="PF05605">
    <property type="entry name" value="zf-Di19"/>
    <property type="match status" value="1"/>
</dbReference>
<dbReference type="Proteomes" id="UP001186944">
    <property type="component" value="Unassembled WGS sequence"/>
</dbReference>
<reference evidence="9" key="1">
    <citation type="submission" date="2019-08" db="EMBL/GenBank/DDBJ databases">
        <title>The improved chromosome-level genome for the pearl oyster Pinctada fucata martensii using PacBio sequencing and Hi-C.</title>
        <authorList>
            <person name="Zheng Z."/>
        </authorList>
    </citation>
    <scope>NUCLEOTIDE SEQUENCE</scope>
    <source>
        <strain evidence="9">ZZ-2019</strain>
        <tissue evidence="9">Adductor muscle</tissue>
    </source>
</reference>
<gene>
    <name evidence="9" type="ORF">FSP39_022351</name>
</gene>
<feature type="domain" description="C2H2-type" evidence="8">
    <location>
        <begin position="198"/>
        <end position="225"/>
    </location>
</feature>
<proteinExistence type="predicted"/>
<dbReference type="PANTHER" id="PTHR24393:SF34">
    <property type="entry name" value="PR_SET DOMAIN 13"/>
    <property type="match status" value="1"/>
</dbReference>
<keyword evidence="4 7" id="KW-0863">Zinc-finger</keyword>
<evidence type="ECO:0000256" key="3">
    <source>
        <dbReference type="ARBA" id="ARBA00022737"/>
    </source>
</evidence>
<dbReference type="PROSITE" id="PS00028">
    <property type="entry name" value="ZINC_FINGER_C2H2_1"/>
    <property type="match status" value="8"/>
</dbReference>
<dbReference type="GO" id="GO:0008270">
    <property type="term" value="F:zinc ion binding"/>
    <property type="evidence" value="ECO:0007669"/>
    <property type="project" value="UniProtKB-KW"/>
</dbReference>
<dbReference type="InterPro" id="IPR008598">
    <property type="entry name" value="Di19_Zn-bd"/>
</dbReference>
<keyword evidence="5" id="KW-0862">Zinc</keyword>
<evidence type="ECO:0000256" key="2">
    <source>
        <dbReference type="ARBA" id="ARBA00022723"/>
    </source>
</evidence>
<evidence type="ECO:0000259" key="8">
    <source>
        <dbReference type="PROSITE" id="PS50157"/>
    </source>
</evidence>
<dbReference type="GO" id="GO:0001228">
    <property type="term" value="F:DNA-binding transcription activator activity, RNA polymerase II-specific"/>
    <property type="evidence" value="ECO:0007669"/>
    <property type="project" value="TreeGrafter"/>
</dbReference>
<dbReference type="InterPro" id="IPR036236">
    <property type="entry name" value="Znf_C2H2_sf"/>
</dbReference>
<feature type="domain" description="C2H2-type" evidence="8">
    <location>
        <begin position="390"/>
        <end position="417"/>
    </location>
</feature>
<sequence length="695" mass="78454">MVHAQSCSLSTAKEGDLALLKKFKVDRFTATMSAELPIMNERGNQEIYIDGLPVEIPAGNFRTEVMPDGSVQVVVYQNEHTPDVSGQGIQIVTATDTEMLPNSIINDESEQRDKRIHSIGIQNTTVPKFNSYDLNEMGVQTDPYVEEDVIDPDIENKEIMDQKSNRPTASANIIHTMMSEDNITTKTYLRGGKMVSFKKCGICGKCYKNKGNWMTHLKTHQKEEVYMCGFCGQIFPKALFPQHLKTHRKEAEEEKAKNQQGHMANFSNLDHTKPMNVHVNSSSSSPIKAANAAPVLKVVEKVKNPIDIDERGEKGTSYLVKSHQVTLPNQQVATVIDLGNLLNVAMNADTLGQEESMNTSTTANIEGDDNQLQIDQDDGELDETKTKYIYKCNVCGKEYNNKSNCHRHLKTHTHDKTYRCPYCDRTYMHRYELKMHMRVHTGEKPHKCPVCTRGFNEAGNLRRHMKIHAGDDTPYKCGICFKGFSDMFRLQVHLKVHSGEIVCDTCGKRFGKISDLYRHIRIHTGDKPYKCDICNKSFCQKVNLQTHYRTHSGKSPFKCTICNFSFSRKVTLDNHMSGHDPDEIAEHEYNLQMQEEGAVDAEFLHIKEEPKTPAPPEQMEDEEESEILVQVATIDPKTGLVEVAAEHQEIETGLSQEELAQLVEATIVTTEPEVENVGVENVEIENVEEETQGGV</sequence>
<keyword evidence="3" id="KW-0677">Repeat</keyword>
<feature type="domain" description="C2H2-type" evidence="8">
    <location>
        <begin position="501"/>
        <end position="528"/>
    </location>
</feature>
<keyword evidence="6" id="KW-0539">Nucleus</keyword>
<dbReference type="EMBL" id="VSWD01000012">
    <property type="protein sequence ID" value="KAK3086711.1"/>
    <property type="molecule type" value="Genomic_DNA"/>
</dbReference>
<feature type="domain" description="C2H2-type" evidence="8">
    <location>
        <begin position="418"/>
        <end position="445"/>
    </location>
</feature>
<dbReference type="GO" id="GO:0000978">
    <property type="term" value="F:RNA polymerase II cis-regulatory region sequence-specific DNA binding"/>
    <property type="evidence" value="ECO:0007669"/>
    <property type="project" value="TreeGrafter"/>
</dbReference>
<dbReference type="SUPFAM" id="SSF57667">
    <property type="entry name" value="beta-beta-alpha zinc fingers"/>
    <property type="match status" value="5"/>
</dbReference>
<dbReference type="FunFam" id="3.30.160.60:FF:000624">
    <property type="entry name" value="zinc finger protein 697"/>
    <property type="match status" value="2"/>
</dbReference>
<dbReference type="GO" id="GO:0005634">
    <property type="term" value="C:nucleus"/>
    <property type="evidence" value="ECO:0007669"/>
    <property type="project" value="UniProtKB-SubCell"/>
</dbReference>
<evidence type="ECO:0000313" key="9">
    <source>
        <dbReference type="EMBL" id="KAK3086711.1"/>
    </source>
</evidence>
<feature type="domain" description="C2H2-type" evidence="8">
    <location>
        <begin position="529"/>
        <end position="556"/>
    </location>
</feature>
<protein>
    <recommendedName>
        <fullName evidence="8">C2H2-type domain-containing protein</fullName>
    </recommendedName>
</protein>
<dbReference type="AlphaFoldDB" id="A0AA88XJW0"/>
<dbReference type="FunFam" id="3.30.160.60:FF:000100">
    <property type="entry name" value="Zinc finger 45-like"/>
    <property type="match status" value="1"/>
</dbReference>
<dbReference type="InterPro" id="IPR013087">
    <property type="entry name" value="Znf_C2H2_type"/>
</dbReference>
<dbReference type="Gene3D" id="3.30.160.60">
    <property type="entry name" value="Classic Zinc Finger"/>
    <property type="match status" value="8"/>
</dbReference>
<evidence type="ECO:0000256" key="7">
    <source>
        <dbReference type="PROSITE-ProRule" id="PRU00042"/>
    </source>
</evidence>
<dbReference type="PROSITE" id="PS50157">
    <property type="entry name" value="ZINC_FINGER_C2H2_2"/>
    <property type="match status" value="8"/>
</dbReference>
<evidence type="ECO:0000256" key="5">
    <source>
        <dbReference type="ARBA" id="ARBA00022833"/>
    </source>
</evidence>
<keyword evidence="10" id="KW-1185">Reference proteome</keyword>
<dbReference type="SMART" id="SM00355">
    <property type="entry name" value="ZnF_C2H2"/>
    <property type="match status" value="9"/>
</dbReference>
<feature type="domain" description="C2H2-type" evidence="8">
    <location>
        <begin position="475"/>
        <end position="500"/>
    </location>
</feature>
<feature type="domain" description="C2H2-type" evidence="8">
    <location>
        <begin position="446"/>
        <end position="473"/>
    </location>
</feature>
<dbReference type="FunFam" id="3.30.160.60:FF:000145">
    <property type="entry name" value="Zinc finger protein 574"/>
    <property type="match status" value="1"/>
</dbReference>
<evidence type="ECO:0000256" key="6">
    <source>
        <dbReference type="ARBA" id="ARBA00023242"/>
    </source>
</evidence>
<dbReference type="Pfam" id="PF00096">
    <property type="entry name" value="zf-C2H2"/>
    <property type="match status" value="5"/>
</dbReference>
<evidence type="ECO:0000256" key="1">
    <source>
        <dbReference type="ARBA" id="ARBA00004123"/>
    </source>
</evidence>